<accession>A0A923E866</accession>
<dbReference type="EMBL" id="JAAZWO010000012">
    <property type="protein sequence ID" value="MBC2398265.1"/>
    <property type="molecule type" value="Genomic_DNA"/>
</dbReference>
<feature type="transmembrane region" description="Helical" evidence="1">
    <location>
        <begin position="326"/>
        <end position="343"/>
    </location>
</feature>
<dbReference type="AlphaFoldDB" id="A0A923E866"/>
<evidence type="ECO:0000256" key="1">
    <source>
        <dbReference type="SAM" id="Phobius"/>
    </source>
</evidence>
<dbReference type="RefSeq" id="WP_051593396.1">
    <property type="nucleotide sequence ID" value="NZ_JAAZWO010000012.1"/>
</dbReference>
<evidence type="ECO:0000313" key="3">
    <source>
        <dbReference type="Proteomes" id="UP000563151"/>
    </source>
</evidence>
<keyword evidence="3" id="KW-1185">Reference proteome</keyword>
<feature type="transmembrane region" description="Helical" evidence="1">
    <location>
        <begin position="28"/>
        <end position="48"/>
    </location>
</feature>
<evidence type="ECO:0000313" key="2">
    <source>
        <dbReference type="EMBL" id="MBC2398265.1"/>
    </source>
</evidence>
<name>A0A923E866_CLOTT</name>
<organism evidence="2 3">
    <name type="scientific">Clostridium tetanomorphum</name>
    <dbReference type="NCBI Taxonomy" id="1553"/>
    <lineage>
        <taxon>Bacteria</taxon>
        <taxon>Bacillati</taxon>
        <taxon>Bacillota</taxon>
        <taxon>Clostridia</taxon>
        <taxon>Eubacteriales</taxon>
        <taxon>Clostridiaceae</taxon>
        <taxon>Clostridium</taxon>
    </lineage>
</organism>
<proteinExistence type="predicted"/>
<keyword evidence="1" id="KW-0472">Membrane</keyword>
<comment type="caution">
    <text evidence="2">The sequence shown here is derived from an EMBL/GenBank/DDBJ whole genome shotgun (WGS) entry which is preliminary data.</text>
</comment>
<keyword evidence="1" id="KW-1133">Transmembrane helix</keyword>
<reference evidence="2 3" key="1">
    <citation type="submission" date="2020-04" db="EMBL/GenBank/DDBJ databases">
        <title>Genomic insights into acetone-butanol-ethanol (ABE) fermentation by sequencing solventogenic clostridia strains.</title>
        <authorList>
            <person name="Brown S."/>
        </authorList>
    </citation>
    <scope>NUCLEOTIDE SEQUENCE [LARGE SCALE GENOMIC DNA]</scope>
    <source>
        <strain evidence="2 3">DJ011</strain>
    </source>
</reference>
<gene>
    <name evidence="2" type="ORF">HGG79_10850</name>
</gene>
<sequence>MIFLPTIIAVIILTIVLVSKNETDDLFLSIFVYVLISLIVTLSLYAIFMDTKVNTKEIWSGKIISIHHIEEYDKRVTTTHTDSKGKKYTTSHTVHHSAENYIETTDGGKIKVYHSLDGKTRFNDKFPNTNAELEKFYPINTPTASIHTYQNKVKSSYSIYKHKNINLKEYKDLPKYPKSIKNYIQIDRFLGDINNKDKVIQKLNEVNSNLNTKEKNKQVNLIFVNLKDKPENYGFALQDYWEGGNKNDFVVCFSSSGNKINWVYPFSWADSEKSEKLKIDIREYMLKISLNNDFTKVIDDIGKMVEENFERKEFANFNYLNVKTPTWLYTIIIIANIFFTYSICFGDDKNNKHKIFKRKKDKCKLNKID</sequence>
<keyword evidence="1" id="KW-0812">Transmembrane</keyword>
<protein>
    <submittedName>
        <fullName evidence="2">Uncharacterized protein</fullName>
    </submittedName>
</protein>
<dbReference type="Proteomes" id="UP000563151">
    <property type="component" value="Unassembled WGS sequence"/>
</dbReference>